<gene>
    <name evidence="2" type="ORF">MSBR2_0507</name>
</gene>
<dbReference type="PATRIC" id="fig|1434106.5.peg.618"/>
<protein>
    <submittedName>
        <fullName evidence="2">Uncharacterized protein</fullName>
    </submittedName>
</protein>
<proteinExistence type="predicted"/>
<name>A0A0E3R116_METBA</name>
<accession>A0A0E3R116</accession>
<evidence type="ECO:0000256" key="1">
    <source>
        <dbReference type="SAM" id="Coils"/>
    </source>
</evidence>
<dbReference type="EMBL" id="CP009530">
    <property type="protein sequence ID" value="AKB57023.1"/>
    <property type="molecule type" value="Genomic_DNA"/>
</dbReference>
<feature type="coiled-coil region" evidence="1">
    <location>
        <begin position="440"/>
        <end position="474"/>
    </location>
</feature>
<reference evidence="2 3" key="1">
    <citation type="submission" date="2014-07" db="EMBL/GenBank/DDBJ databases">
        <title>Methanogenic archaea and the global carbon cycle.</title>
        <authorList>
            <person name="Henriksen J.R."/>
            <person name="Luke J."/>
            <person name="Reinhart S."/>
            <person name="Benedict M.N."/>
            <person name="Youngblut N.D."/>
            <person name="Metcalf M.E."/>
            <person name="Whitaker R.J."/>
            <person name="Metcalf W.W."/>
        </authorList>
    </citation>
    <scope>NUCLEOTIDE SEQUENCE [LARGE SCALE GENOMIC DNA]</scope>
    <source>
        <strain evidence="2 3">227</strain>
    </source>
</reference>
<dbReference type="GeneID" id="24799442"/>
<dbReference type="Proteomes" id="UP000033079">
    <property type="component" value="Chromosome"/>
</dbReference>
<dbReference type="RefSeq" id="WP_048117255.1">
    <property type="nucleotide sequence ID" value="NZ_CP009530.1"/>
</dbReference>
<organism evidence="2 3">
    <name type="scientific">Methanosarcina barkeri 227</name>
    <dbReference type="NCBI Taxonomy" id="1434106"/>
    <lineage>
        <taxon>Archaea</taxon>
        <taxon>Methanobacteriati</taxon>
        <taxon>Methanobacteriota</taxon>
        <taxon>Stenosarchaea group</taxon>
        <taxon>Methanomicrobia</taxon>
        <taxon>Methanosarcinales</taxon>
        <taxon>Methanosarcinaceae</taxon>
        <taxon>Methanosarcina</taxon>
    </lineage>
</organism>
<sequence>MSSENDPNNLLYEAITAPKKKLAFFVGAGVSIESGLKNFKDFSKQFLCSIGPDTWTHTKNKDIDLITERLRPEVLLQVIQQVHGNNSLKFYNSLDSGIPNYNHYFLALALLKGHCVFTTNVDTLIEKACENIGIACQPIFYEKHYREFLKKQPTDFSSHLFKLHGSIEPNKAGLSKYKSIRFTLNRVGLGLGESTAKVLSTCLQERDFIFLGYSGNDHFSVHPELLKTDSDQKVYWFKFLPETTLKYTSSSSDFQSQRNNLLKEASKNLSAAKWEDISLREVLIKREPRSFLVEGNSSSAIKNILTELVSSDESPEYLKLNSKLESFQADLNSLKRERKSSLSWVENITDFKRHLCAAMLWIRVRNLTNANLELKYADECAKDDKEKAEVERLRATTYSITRRSDEEKPSKEDLLKAMEKFRSQGDLVAMVEAHLELANILRIDRNFDIALDELDKIEQELVKIKSELQKQKRAYDYPRLMAYLLFLRGLVYGLGRKGIFKDKIKGIECCYKASDFASRAGDIARKASILNAQGLIISQLAERTDSMFQEAEKSLNEALALHARIGDPRSCFQQSRNLLLVHRLRLLHSKSKVRDHWLDVAWEESNRTRDYLKQVKVGSGEPTRDKIELRFRRAQLLGFKKEIYKANKEFKKVLGYWAKKKESHQQARVWQDLLSLAENQEEIQNCLSNLLNIIESLFQSEDEQDKYKNDRLRLENIMDMLIDAYDKAYEISDRKSLNRIINLGSQGEKIAKNIGDDNLICCFKIYNSIPLHSLIPLEEVPYPQMKSTRG</sequence>
<dbReference type="SUPFAM" id="SSF52467">
    <property type="entry name" value="DHS-like NAD/FAD-binding domain"/>
    <property type="match status" value="1"/>
</dbReference>
<dbReference type="InterPro" id="IPR029035">
    <property type="entry name" value="DHS-like_NAD/FAD-binding_dom"/>
</dbReference>
<dbReference type="InterPro" id="IPR011990">
    <property type="entry name" value="TPR-like_helical_dom_sf"/>
</dbReference>
<dbReference type="Pfam" id="PF13289">
    <property type="entry name" value="SIR2_2"/>
    <property type="match status" value="1"/>
</dbReference>
<evidence type="ECO:0000313" key="2">
    <source>
        <dbReference type="EMBL" id="AKB57023.1"/>
    </source>
</evidence>
<dbReference type="HOGENOM" id="CLU_355136_0_0_2"/>
<dbReference type="AlphaFoldDB" id="A0A0E3R116"/>
<evidence type="ECO:0000313" key="3">
    <source>
        <dbReference type="Proteomes" id="UP000033079"/>
    </source>
</evidence>
<dbReference type="KEGG" id="mbar:MSBR2_0507"/>
<dbReference type="Gene3D" id="1.25.40.10">
    <property type="entry name" value="Tetratricopeptide repeat domain"/>
    <property type="match status" value="1"/>
</dbReference>
<keyword evidence="1" id="KW-0175">Coiled coil</keyword>
<dbReference type="Gene3D" id="3.40.50.1220">
    <property type="entry name" value="TPP-binding domain"/>
    <property type="match status" value="1"/>
</dbReference>